<evidence type="ECO:0000313" key="3">
    <source>
        <dbReference type="Proteomes" id="UP000016560"/>
    </source>
</evidence>
<reference evidence="2" key="1">
    <citation type="submission" date="2024-09" db="EMBL/GenBank/DDBJ databases">
        <title>Whole genome shotgun sequence of Pseudomonas alcaligenes NBRC 14159.</title>
        <authorList>
            <person name="Yoshida I."/>
            <person name="Hosoyama A."/>
            <person name="Tsuchikane K."/>
            <person name="Noguchi M."/>
            <person name="Hirakata S."/>
            <person name="Ando Y."/>
            <person name="Ohji S."/>
            <person name="Yamazoe A."/>
            <person name="Yamazaki S."/>
            <person name="Fujita N."/>
        </authorList>
    </citation>
    <scope>NUCLEOTIDE SEQUENCE</scope>
    <source>
        <strain evidence="2">NBRC 14159</strain>
    </source>
</reference>
<accession>U2ZAY3</accession>
<feature type="domain" description="Type 4 fimbrial biogenesis protein PilX N-terminal" evidence="1">
    <location>
        <begin position="9"/>
        <end position="58"/>
    </location>
</feature>
<evidence type="ECO:0000313" key="2">
    <source>
        <dbReference type="EMBL" id="GAD64856.1"/>
    </source>
</evidence>
<dbReference type="AlphaFoldDB" id="U2ZAY3"/>
<sequence length="165" mass="17303">MNAHARQHGMVLLVSLMLLLILTIVAITAASTATLQEKMAYNSQQQNQAFAAAESGINLWISNFVKTPIATDITNHAIADGSGNRMAFTSVSTPSPTNCATVVPSYSLNAGEGAGTPQYACYEITSVAKACADPANASTSNCAPNVSDNQARALHVQGYLNRTIQ</sequence>
<dbReference type="EMBL" id="BATI01000051">
    <property type="protein sequence ID" value="GAD64856.1"/>
    <property type="molecule type" value="Genomic_DNA"/>
</dbReference>
<evidence type="ECO:0000259" key="1">
    <source>
        <dbReference type="Pfam" id="PF14341"/>
    </source>
</evidence>
<organism evidence="2 3">
    <name type="scientific">Aquipseudomonas alcaligenes (strain ATCC 14909 / DSM 50342 / CCUG 1425 / JCM 20561 / NBRC 14159 / NCIMB 9945 / NCTC 10367 / 1577)</name>
    <name type="common">Pseudomonas alcaligenes</name>
    <dbReference type="NCBI Taxonomy" id="1215092"/>
    <lineage>
        <taxon>Bacteria</taxon>
        <taxon>Pseudomonadati</taxon>
        <taxon>Pseudomonadota</taxon>
        <taxon>Gammaproteobacteria</taxon>
        <taxon>Pseudomonadales</taxon>
        <taxon>Pseudomonadaceae</taxon>
        <taxon>Aquipseudomonas</taxon>
    </lineage>
</organism>
<dbReference type="Pfam" id="PF14341">
    <property type="entry name" value="PilX_N"/>
    <property type="match status" value="1"/>
</dbReference>
<proteinExistence type="predicted"/>
<dbReference type="Proteomes" id="UP000016560">
    <property type="component" value="Unassembled WGS sequence"/>
</dbReference>
<dbReference type="RefSeq" id="WP_021702924.1">
    <property type="nucleotide sequence ID" value="NZ_BATI01000051.1"/>
</dbReference>
<keyword evidence="3" id="KW-1185">Reference proteome</keyword>
<gene>
    <name evidence="2" type="ORF">PA6_051_00050</name>
</gene>
<name>U2ZAY3_AQUA1</name>
<comment type="caution">
    <text evidence="2">The sequence shown here is derived from an EMBL/GenBank/DDBJ whole genome shotgun (WGS) entry which is preliminary data.</text>
</comment>
<dbReference type="InterPro" id="IPR025746">
    <property type="entry name" value="PilX_N_dom"/>
</dbReference>
<protein>
    <recommendedName>
        <fullName evidence="1">Type 4 fimbrial biogenesis protein PilX N-terminal domain-containing protein</fullName>
    </recommendedName>
</protein>